<proteinExistence type="predicted"/>
<dbReference type="InterPro" id="IPR051351">
    <property type="entry name" value="Ascorbate-PTS_EIIA_comp"/>
</dbReference>
<dbReference type="EMBL" id="CP014352">
    <property type="protein sequence ID" value="AMS04144.1"/>
    <property type="molecule type" value="Genomic_DNA"/>
</dbReference>
<dbReference type="PANTHER" id="PTHR36203">
    <property type="entry name" value="ASCORBATE-SPECIFIC PTS SYSTEM EIIA COMPONENT"/>
    <property type="match status" value="1"/>
</dbReference>
<protein>
    <recommendedName>
        <fullName evidence="9">Ascorbate-specific PTS system EIIA component</fullName>
    </recommendedName>
    <alternativeName>
        <fullName evidence="10">Ascorbate-specific phosphotransferase enzyme IIA component</fullName>
    </alternativeName>
</protein>
<name>A0AAC8YD38_9ACTN</name>
<dbReference type="InterPro" id="IPR016152">
    <property type="entry name" value="PTrfase/Anion_transptr"/>
</dbReference>
<dbReference type="Proteomes" id="UP000075221">
    <property type="component" value="Chromosome"/>
</dbReference>
<comment type="subcellular location">
    <subcellularLocation>
        <location evidence="1">Cytoplasm</location>
    </subcellularLocation>
</comment>
<dbReference type="GO" id="GO:0005737">
    <property type="term" value="C:cytoplasm"/>
    <property type="evidence" value="ECO:0007669"/>
    <property type="project" value="UniProtKB-SubCell"/>
</dbReference>
<keyword evidence="5" id="KW-0808">Transferase</keyword>
<dbReference type="PROSITE" id="PS51094">
    <property type="entry name" value="PTS_EIIA_TYPE_2"/>
    <property type="match status" value="1"/>
</dbReference>
<dbReference type="GO" id="GO:0009401">
    <property type="term" value="P:phosphoenolpyruvate-dependent sugar phosphotransferase system"/>
    <property type="evidence" value="ECO:0007669"/>
    <property type="project" value="UniProtKB-KW"/>
</dbReference>
<evidence type="ECO:0000256" key="5">
    <source>
        <dbReference type="ARBA" id="ARBA00022679"/>
    </source>
</evidence>
<dbReference type="AlphaFoldDB" id="A0AAC8YD38"/>
<keyword evidence="4" id="KW-0597">Phosphoprotein</keyword>
<evidence type="ECO:0000256" key="1">
    <source>
        <dbReference type="ARBA" id="ARBA00004496"/>
    </source>
</evidence>
<feature type="domain" description="PTS EIIA type-2" evidence="11">
    <location>
        <begin position="7"/>
        <end position="150"/>
    </location>
</feature>
<evidence type="ECO:0000313" key="12">
    <source>
        <dbReference type="EMBL" id="AMS04144.1"/>
    </source>
</evidence>
<evidence type="ECO:0000256" key="3">
    <source>
        <dbReference type="ARBA" id="ARBA00022490"/>
    </source>
</evidence>
<dbReference type="Gene3D" id="3.40.930.10">
    <property type="entry name" value="Mannitol-specific EII, Chain A"/>
    <property type="match status" value="1"/>
</dbReference>
<keyword evidence="7" id="KW-0418">Kinase</keyword>
<evidence type="ECO:0000256" key="10">
    <source>
        <dbReference type="ARBA" id="ARBA00042072"/>
    </source>
</evidence>
<comment type="function">
    <text evidence="8">The phosphoenolpyruvate-dependent sugar phosphotransferase system (sugar PTS), a major carbohydrate active transport system, catalyzes the phosphorylation of incoming sugar substrates concomitantly with their translocation across the cell membrane. The enzyme II UlaABC PTS system is involved in ascorbate transport.</text>
</comment>
<dbReference type="InterPro" id="IPR002178">
    <property type="entry name" value="PTS_EIIA_type-2_dom"/>
</dbReference>
<sequence>MPFTLQSLMTEDHILLRTPADSWQEAIAVAASPLIADGSITSDYVTAMVQAVNTFGPYILLVPHVALAHAKPGDAVTRTAMSALVPAQPVFFGHHDHDPVTLIFCLASVDSESHLDALRSFVSIAGDPQLCERLVAAPDPTEFRKLLDTVQR</sequence>
<dbReference type="SUPFAM" id="SSF55804">
    <property type="entry name" value="Phoshotransferase/anion transport protein"/>
    <property type="match status" value="1"/>
</dbReference>
<evidence type="ECO:0000256" key="6">
    <source>
        <dbReference type="ARBA" id="ARBA00022683"/>
    </source>
</evidence>
<reference evidence="12 13" key="1">
    <citation type="submission" date="2016-02" db="EMBL/GenBank/DDBJ databases">
        <title>Complete Genome Sequence of Propionibacterium acidipropionici ATCC 55737.</title>
        <authorList>
            <person name="Luna Flores C.H."/>
            <person name="Nielsen L.K."/>
            <person name="Marcellin E."/>
        </authorList>
    </citation>
    <scope>NUCLEOTIDE SEQUENCE [LARGE SCALE GENOMIC DNA]</scope>
    <source>
        <strain evidence="12 13">ATCC 55737</strain>
    </source>
</reference>
<organism evidence="12 13">
    <name type="scientific">Acidipropionibacterium acidipropionici</name>
    <dbReference type="NCBI Taxonomy" id="1748"/>
    <lineage>
        <taxon>Bacteria</taxon>
        <taxon>Bacillati</taxon>
        <taxon>Actinomycetota</taxon>
        <taxon>Actinomycetes</taxon>
        <taxon>Propionibacteriales</taxon>
        <taxon>Propionibacteriaceae</taxon>
        <taxon>Acidipropionibacterium</taxon>
    </lineage>
</organism>
<keyword evidence="2" id="KW-0813">Transport</keyword>
<dbReference type="PANTHER" id="PTHR36203:SF1">
    <property type="entry name" value="ASCORBATE-SPECIFIC PTS SYSTEM EIIA COMPONENT"/>
    <property type="match status" value="1"/>
</dbReference>
<keyword evidence="6" id="KW-0598">Phosphotransferase system</keyword>
<evidence type="ECO:0000259" key="11">
    <source>
        <dbReference type="PROSITE" id="PS51094"/>
    </source>
</evidence>
<accession>A0AAC8YD38</accession>
<evidence type="ECO:0000256" key="7">
    <source>
        <dbReference type="ARBA" id="ARBA00022777"/>
    </source>
</evidence>
<evidence type="ECO:0000256" key="2">
    <source>
        <dbReference type="ARBA" id="ARBA00022448"/>
    </source>
</evidence>
<gene>
    <name evidence="12" type="ORF">AXH35_00240</name>
</gene>
<dbReference type="CDD" id="cd00211">
    <property type="entry name" value="PTS_IIA_fru"/>
    <property type="match status" value="1"/>
</dbReference>
<evidence type="ECO:0000313" key="13">
    <source>
        <dbReference type="Proteomes" id="UP000075221"/>
    </source>
</evidence>
<dbReference type="RefSeq" id="WP_062818737.1">
    <property type="nucleotide sequence ID" value="NZ_CP014352.1"/>
</dbReference>
<dbReference type="GO" id="GO:0016301">
    <property type="term" value="F:kinase activity"/>
    <property type="evidence" value="ECO:0007669"/>
    <property type="project" value="UniProtKB-KW"/>
</dbReference>
<evidence type="ECO:0000256" key="8">
    <source>
        <dbReference type="ARBA" id="ARBA00037387"/>
    </source>
</evidence>
<dbReference type="Pfam" id="PF00359">
    <property type="entry name" value="PTS_EIIA_2"/>
    <property type="match status" value="1"/>
</dbReference>
<keyword evidence="3" id="KW-0963">Cytoplasm</keyword>
<evidence type="ECO:0000256" key="4">
    <source>
        <dbReference type="ARBA" id="ARBA00022553"/>
    </source>
</evidence>
<evidence type="ECO:0000256" key="9">
    <source>
        <dbReference type="ARBA" id="ARBA00041175"/>
    </source>
</evidence>